<gene>
    <name evidence="2" type="ORF">HPB51_000135</name>
</gene>
<comment type="caution">
    <text evidence="2">The sequence shown here is derived from an EMBL/GenBank/DDBJ whole genome shotgun (WGS) entry which is preliminary data.</text>
</comment>
<evidence type="ECO:0000313" key="3">
    <source>
        <dbReference type="Proteomes" id="UP000821866"/>
    </source>
</evidence>
<protein>
    <recommendedName>
        <fullName evidence="4">Tick transposon</fullName>
    </recommendedName>
</protein>
<reference evidence="2" key="1">
    <citation type="journal article" date="2020" name="Cell">
        <title>Large-Scale Comparative Analyses of Tick Genomes Elucidate Their Genetic Diversity and Vector Capacities.</title>
        <authorList>
            <consortium name="Tick Genome and Microbiome Consortium (TIGMIC)"/>
            <person name="Jia N."/>
            <person name="Wang J."/>
            <person name="Shi W."/>
            <person name="Du L."/>
            <person name="Sun Y."/>
            <person name="Zhan W."/>
            <person name="Jiang J.F."/>
            <person name="Wang Q."/>
            <person name="Zhang B."/>
            <person name="Ji P."/>
            <person name="Bell-Sakyi L."/>
            <person name="Cui X.M."/>
            <person name="Yuan T.T."/>
            <person name="Jiang B.G."/>
            <person name="Yang W.F."/>
            <person name="Lam T.T."/>
            <person name="Chang Q.C."/>
            <person name="Ding S.J."/>
            <person name="Wang X.J."/>
            <person name="Zhu J.G."/>
            <person name="Ruan X.D."/>
            <person name="Zhao L."/>
            <person name="Wei J.T."/>
            <person name="Ye R.Z."/>
            <person name="Que T.C."/>
            <person name="Du C.H."/>
            <person name="Zhou Y.H."/>
            <person name="Cheng J.X."/>
            <person name="Dai P.F."/>
            <person name="Guo W.B."/>
            <person name="Han X.H."/>
            <person name="Huang E.J."/>
            <person name="Li L.F."/>
            <person name="Wei W."/>
            <person name="Gao Y.C."/>
            <person name="Liu J.Z."/>
            <person name="Shao H.Z."/>
            <person name="Wang X."/>
            <person name="Wang C.C."/>
            <person name="Yang T.C."/>
            <person name="Huo Q.B."/>
            <person name="Li W."/>
            <person name="Chen H.Y."/>
            <person name="Chen S.E."/>
            <person name="Zhou L.G."/>
            <person name="Ni X.B."/>
            <person name="Tian J.H."/>
            <person name="Sheng Y."/>
            <person name="Liu T."/>
            <person name="Pan Y.S."/>
            <person name="Xia L.Y."/>
            <person name="Li J."/>
            <person name="Zhao F."/>
            <person name="Cao W.C."/>
        </authorList>
    </citation>
    <scope>NUCLEOTIDE SEQUENCE</scope>
    <source>
        <strain evidence="2">Rmic-2018</strain>
    </source>
</reference>
<organism evidence="2 3">
    <name type="scientific">Rhipicephalus microplus</name>
    <name type="common">Cattle tick</name>
    <name type="synonym">Boophilus microplus</name>
    <dbReference type="NCBI Taxonomy" id="6941"/>
    <lineage>
        <taxon>Eukaryota</taxon>
        <taxon>Metazoa</taxon>
        <taxon>Ecdysozoa</taxon>
        <taxon>Arthropoda</taxon>
        <taxon>Chelicerata</taxon>
        <taxon>Arachnida</taxon>
        <taxon>Acari</taxon>
        <taxon>Parasitiformes</taxon>
        <taxon>Ixodida</taxon>
        <taxon>Ixodoidea</taxon>
        <taxon>Ixodidae</taxon>
        <taxon>Rhipicephalinae</taxon>
        <taxon>Rhipicephalus</taxon>
        <taxon>Boophilus</taxon>
    </lineage>
</organism>
<dbReference type="EMBL" id="JABSTU010000003">
    <property type="protein sequence ID" value="KAH8034655.1"/>
    <property type="molecule type" value="Genomic_DNA"/>
</dbReference>
<accession>A0A9J6EK54</accession>
<sequence length="343" mass="38431">MVNPRASRTRTRRPTRSAQRCVPTSAGVRPLSLPKTGPTLVAKVGPTTSHDPSASPDIIVLQKTHANVSLSRYVAHNQVAHDPLPHPVTAILTRRALVVNRADLAFPELHQVSLEVLPERCEQCTFYSQCVQHPSCHGRSIAPRPGSCPCSDSSQIPPSYSRRRQRAGIRAGVTIRFGRRLWQLAHDLNFSLLIDPTQPTRIGNSVCRHTTPYLSFCRSVRDARWSNTHHFLGSDHYVLTIQVNTSLCKPRPHTTRHTDWDAFRKRRLHSAAPNIEDLSTWTDQLLADLDTVTASIITTEDHPAIDSRLAHLWAARTGLANRWHTQPSQPSLTPPHHTPPSYY</sequence>
<dbReference type="Proteomes" id="UP000821866">
    <property type="component" value="Chromosome 11"/>
</dbReference>
<name>A0A9J6EK54_RHIMP</name>
<keyword evidence="3" id="KW-1185">Reference proteome</keyword>
<dbReference type="VEuPathDB" id="VectorBase:LOC119162223"/>
<dbReference type="AlphaFoldDB" id="A0A9J6EK54"/>
<feature type="compositionally biased region" description="Pro residues" evidence="1">
    <location>
        <begin position="332"/>
        <end position="343"/>
    </location>
</feature>
<evidence type="ECO:0000256" key="1">
    <source>
        <dbReference type="SAM" id="MobiDB-lite"/>
    </source>
</evidence>
<evidence type="ECO:0000313" key="2">
    <source>
        <dbReference type="EMBL" id="KAH8034655.1"/>
    </source>
</evidence>
<reference evidence="2" key="2">
    <citation type="submission" date="2021-09" db="EMBL/GenBank/DDBJ databases">
        <authorList>
            <person name="Jia N."/>
            <person name="Wang J."/>
            <person name="Shi W."/>
            <person name="Du L."/>
            <person name="Sun Y."/>
            <person name="Zhan W."/>
            <person name="Jiang J."/>
            <person name="Wang Q."/>
            <person name="Zhang B."/>
            <person name="Ji P."/>
            <person name="Sakyi L.B."/>
            <person name="Cui X."/>
            <person name="Yuan T."/>
            <person name="Jiang B."/>
            <person name="Yang W."/>
            <person name="Lam T.T.-Y."/>
            <person name="Chang Q."/>
            <person name="Ding S."/>
            <person name="Wang X."/>
            <person name="Zhu J."/>
            <person name="Ruan X."/>
            <person name="Zhao L."/>
            <person name="Wei J."/>
            <person name="Que T."/>
            <person name="Du C."/>
            <person name="Cheng J."/>
            <person name="Dai P."/>
            <person name="Han X."/>
            <person name="Huang E."/>
            <person name="Gao Y."/>
            <person name="Liu J."/>
            <person name="Shao H."/>
            <person name="Ye R."/>
            <person name="Li L."/>
            <person name="Wei W."/>
            <person name="Wang X."/>
            <person name="Wang C."/>
            <person name="Huo Q."/>
            <person name="Li W."/>
            <person name="Guo W."/>
            <person name="Chen H."/>
            <person name="Chen S."/>
            <person name="Zhou L."/>
            <person name="Zhou L."/>
            <person name="Ni X."/>
            <person name="Tian J."/>
            <person name="Zhou Y."/>
            <person name="Sheng Y."/>
            <person name="Liu T."/>
            <person name="Pan Y."/>
            <person name="Xia L."/>
            <person name="Li J."/>
            <person name="Zhao F."/>
            <person name="Cao W."/>
        </authorList>
    </citation>
    <scope>NUCLEOTIDE SEQUENCE</scope>
    <source>
        <strain evidence="2">Rmic-2018</strain>
        <tissue evidence="2">Larvae</tissue>
    </source>
</reference>
<evidence type="ECO:0008006" key="4">
    <source>
        <dbReference type="Google" id="ProtNLM"/>
    </source>
</evidence>
<feature type="region of interest" description="Disordered" evidence="1">
    <location>
        <begin position="324"/>
        <end position="343"/>
    </location>
</feature>
<proteinExistence type="predicted"/>
<feature type="region of interest" description="Disordered" evidence="1">
    <location>
        <begin position="1"/>
        <end position="37"/>
    </location>
</feature>